<evidence type="ECO:0000313" key="1">
    <source>
        <dbReference type="EMBL" id="SNV53965.1"/>
    </source>
</evidence>
<proteinExistence type="predicted"/>
<dbReference type="EMBL" id="LT906468">
    <property type="protein sequence ID" value="SNV53965.1"/>
    <property type="molecule type" value="Genomic_DNA"/>
</dbReference>
<protein>
    <submittedName>
        <fullName evidence="1">Uncharacterized protein</fullName>
    </submittedName>
</protein>
<evidence type="ECO:0000313" key="2">
    <source>
        <dbReference type="Proteomes" id="UP000215355"/>
    </source>
</evidence>
<sequence>MPQKWGLKFNKNRHTILENYPQTQEDSKNLIDLI</sequence>
<dbReference type="AlphaFoldDB" id="A0AAJ4XF53"/>
<gene>
    <name evidence="1" type="ORF">SAMEA4412673_03001</name>
</gene>
<reference evidence="1 2" key="1">
    <citation type="submission" date="2017-06" db="EMBL/GenBank/DDBJ databases">
        <authorList>
            <consortium name="Pathogen Informatics"/>
        </authorList>
    </citation>
    <scope>NUCLEOTIDE SEQUENCE [LARGE SCALE GENOMIC DNA]</scope>
    <source>
        <strain evidence="1 2">NCTC12149</strain>
    </source>
</reference>
<accession>A0AAJ4XF53</accession>
<dbReference type="Proteomes" id="UP000215355">
    <property type="component" value="Chromosome 1"/>
</dbReference>
<organism evidence="1 2">
    <name type="scientific">Sphingobacterium mizutaii</name>
    <dbReference type="NCBI Taxonomy" id="1010"/>
    <lineage>
        <taxon>Bacteria</taxon>
        <taxon>Pseudomonadati</taxon>
        <taxon>Bacteroidota</taxon>
        <taxon>Sphingobacteriia</taxon>
        <taxon>Sphingobacteriales</taxon>
        <taxon>Sphingobacteriaceae</taxon>
        <taxon>Sphingobacterium</taxon>
    </lineage>
</organism>
<dbReference type="KEGG" id="smiz:4412673_03001"/>
<name>A0AAJ4XF53_9SPHI</name>